<dbReference type="EMBL" id="CYRX01000010">
    <property type="protein sequence ID" value="CUH59372.1"/>
    <property type="molecule type" value="Genomic_DNA"/>
</dbReference>
<evidence type="ECO:0000313" key="2">
    <source>
        <dbReference type="Proteomes" id="UP000051298"/>
    </source>
</evidence>
<sequence>MRNPEKNPEASSAGILTKSGVAEPGCAVGHLSHLNGRLQPQQQTEVLPFIFCSSGGVFLPREKGGELNAFC</sequence>
<dbReference type="AlphaFoldDB" id="A0A0P1FJI7"/>
<reference evidence="1 2" key="1">
    <citation type="submission" date="2015-09" db="EMBL/GenBank/DDBJ databases">
        <authorList>
            <consortium name="Swine Surveillance"/>
        </authorList>
    </citation>
    <scope>NUCLEOTIDE SEQUENCE [LARGE SCALE GENOMIC DNA]</scope>
    <source>
        <strain evidence="1 2">CECT 5294</strain>
    </source>
</reference>
<evidence type="ECO:0000313" key="1">
    <source>
        <dbReference type="EMBL" id="CUH59372.1"/>
    </source>
</evidence>
<dbReference type="Proteomes" id="UP000051298">
    <property type="component" value="Unassembled WGS sequence"/>
</dbReference>
<proteinExistence type="predicted"/>
<organism evidence="1 2">
    <name type="scientific">Thalassobacter stenotrophicus</name>
    <dbReference type="NCBI Taxonomy" id="266809"/>
    <lineage>
        <taxon>Bacteria</taxon>
        <taxon>Pseudomonadati</taxon>
        <taxon>Pseudomonadota</taxon>
        <taxon>Alphaproteobacteria</taxon>
        <taxon>Rhodobacterales</taxon>
        <taxon>Roseobacteraceae</taxon>
        <taxon>Thalassobacter</taxon>
    </lineage>
</organism>
<accession>A0A0P1FJI7</accession>
<name>A0A0P1FJI7_9RHOB</name>
<protein>
    <submittedName>
        <fullName evidence="1">Uncharacterized protein</fullName>
    </submittedName>
</protein>
<gene>
    <name evidence="1" type="ORF">THS5294_00657</name>
</gene>